<keyword evidence="4 6" id="KW-0732">Signal</keyword>
<proteinExistence type="inferred from homology"/>
<evidence type="ECO:0000256" key="5">
    <source>
        <dbReference type="RuleBase" id="RU003512"/>
    </source>
</evidence>
<dbReference type="InterPro" id="IPR006128">
    <property type="entry name" value="Lipoprotein_PsaA-like"/>
</dbReference>
<dbReference type="Proteomes" id="UP001595685">
    <property type="component" value="Unassembled WGS sequence"/>
</dbReference>
<evidence type="ECO:0000256" key="3">
    <source>
        <dbReference type="ARBA" id="ARBA00022723"/>
    </source>
</evidence>
<keyword evidence="3" id="KW-0479">Metal-binding</keyword>
<protein>
    <submittedName>
        <fullName evidence="7">Metal ABC transporter substrate-binding protein</fullName>
    </submittedName>
</protein>
<keyword evidence="2 5" id="KW-0813">Transport</keyword>
<dbReference type="PROSITE" id="PS51257">
    <property type="entry name" value="PROKAR_LIPOPROTEIN"/>
    <property type="match status" value="1"/>
</dbReference>
<comment type="caution">
    <text evidence="7">The sequence shown here is derived from an EMBL/GenBank/DDBJ whole genome shotgun (WGS) entry which is preliminary data.</text>
</comment>
<accession>A0ABV7WJX2</accession>
<name>A0ABV7WJX2_9MICO</name>
<dbReference type="InterPro" id="IPR006129">
    <property type="entry name" value="AdhesinB"/>
</dbReference>
<organism evidence="7 8">
    <name type="scientific">Aquipuribacter hungaricus</name>
    <dbReference type="NCBI Taxonomy" id="545624"/>
    <lineage>
        <taxon>Bacteria</taxon>
        <taxon>Bacillati</taxon>
        <taxon>Actinomycetota</taxon>
        <taxon>Actinomycetes</taxon>
        <taxon>Micrococcales</taxon>
        <taxon>Intrasporangiaceae</taxon>
        <taxon>Aquipuribacter</taxon>
    </lineage>
</organism>
<evidence type="ECO:0000256" key="2">
    <source>
        <dbReference type="ARBA" id="ARBA00022448"/>
    </source>
</evidence>
<sequence length="346" mass="36858">MTPKTHLPVMTAGVLVVLLAACGGGATDSTSGDGSTDDGADGSAKALQVVTTVAPITSITAAVAGDRAQINGLVPEGTNSHTFDPPPSAAAVLSDADVVFINGLQLEEPTKDLAEANMKDDAVLVEIGTEVLPEEEYIYDFSFPEEDGKPNPHLWTDPTWAIRYAEVIRDTLTEADPDGEATYAENFTAFEAQATELSDALRADQESIPEGGKELLTYHDAYAYFAKTYDWTVIGAIQPENFEDPTPREVAGLIDQIEAEEVPVIFGSEVFPSAVLEEVGNATGARYEDTLRDDDLPGEPGDPEHSWLGLMRYDYVTMINGLGGEATELAALDTAPAVPDDATYPQ</sequence>
<keyword evidence="8" id="KW-1185">Reference proteome</keyword>
<dbReference type="Pfam" id="PF01297">
    <property type="entry name" value="ZnuA"/>
    <property type="match status" value="1"/>
</dbReference>
<feature type="chain" id="PRO_5045258866" evidence="6">
    <location>
        <begin position="27"/>
        <end position="346"/>
    </location>
</feature>
<dbReference type="PANTHER" id="PTHR42953">
    <property type="entry name" value="HIGH-AFFINITY ZINC UPTAKE SYSTEM PROTEIN ZNUA-RELATED"/>
    <property type="match status" value="1"/>
</dbReference>
<comment type="subcellular location">
    <subcellularLocation>
        <location evidence="1">Cell envelope</location>
    </subcellularLocation>
</comment>
<dbReference type="PRINTS" id="PR00691">
    <property type="entry name" value="ADHESINB"/>
</dbReference>
<feature type="signal peptide" evidence="6">
    <location>
        <begin position="1"/>
        <end position="26"/>
    </location>
</feature>
<gene>
    <name evidence="7" type="ORF">ACFOLH_12675</name>
</gene>
<dbReference type="InterPro" id="IPR050492">
    <property type="entry name" value="Bact_metal-bind_prot9"/>
</dbReference>
<dbReference type="PANTHER" id="PTHR42953:SF1">
    <property type="entry name" value="METAL-BINDING PROTEIN HI_0362-RELATED"/>
    <property type="match status" value="1"/>
</dbReference>
<dbReference type="EMBL" id="JBHRWW010000008">
    <property type="protein sequence ID" value="MFC3689197.1"/>
    <property type="molecule type" value="Genomic_DNA"/>
</dbReference>
<dbReference type="SUPFAM" id="SSF53807">
    <property type="entry name" value="Helical backbone' metal receptor"/>
    <property type="match status" value="1"/>
</dbReference>
<dbReference type="InterPro" id="IPR006127">
    <property type="entry name" value="ZnuA-like"/>
</dbReference>
<evidence type="ECO:0000256" key="4">
    <source>
        <dbReference type="ARBA" id="ARBA00022729"/>
    </source>
</evidence>
<comment type="similarity">
    <text evidence="5">Belongs to the bacterial solute-binding protein 9 family.</text>
</comment>
<reference evidence="8" key="1">
    <citation type="journal article" date="2019" name="Int. J. Syst. Evol. Microbiol.">
        <title>The Global Catalogue of Microorganisms (GCM) 10K type strain sequencing project: providing services to taxonomists for standard genome sequencing and annotation.</title>
        <authorList>
            <consortium name="The Broad Institute Genomics Platform"/>
            <consortium name="The Broad Institute Genome Sequencing Center for Infectious Disease"/>
            <person name="Wu L."/>
            <person name="Ma J."/>
        </authorList>
    </citation>
    <scope>NUCLEOTIDE SEQUENCE [LARGE SCALE GENOMIC DNA]</scope>
    <source>
        <strain evidence="8">NCAIM B.02333</strain>
    </source>
</reference>
<evidence type="ECO:0000256" key="6">
    <source>
        <dbReference type="SAM" id="SignalP"/>
    </source>
</evidence>
<dbReference type="Gene3D" id="3.40.50.1980">
    <property type="entry name" value="Nitrogenase molybdenum iron protein domain"/>
    <property type="match status" value="2"/>
</dbReference>
<dbReference type="PRINTS" id="PR00690">
    <property type="entry name" value="ADHESNFAMILY"/>
</dbReference>
<evidence type="ECO:0000256" key="1">
    <source>
        <dbReference type="ARBA" id="ARBA00004196"/>
    </source>
</evidence>
<evidence type="ECO:0000313" key="7">
    <source>
        <dbReference type="EMBL" id="MFC3689197.1"/>
    </source>
</evidence>
<dbReference type="RefSeq" id="WP_340288386.1">
    <property type="nucleotide sequence ID" value="NZ_JBBEOI010000002.1"/>
</dbReference>
<evidence type="ECO:0000313" key="8">
    <source>
        <dbReference type="Proteomes" id="UP001595685"/>
    </source>
</evidence>